<dbReference type="SUPFAM" id="SSF56281">
    <property type="entry name" value="Metallo-hydrolase/oxidoreductase"/>
    <property type="match status" value="1"/>
</dbReference>
<dbReference type="EMBL" id="CP000747">
    <property type="protein sequence ID" value="ACG79195.1"/>
    <property type="molecule type" value="Genomic_DNA"/>
</dbReference>
<dbReference type="Gene3D" id="3.60.15.10">
    <property type="entry name" value="Ribonuclease Z/Hydroxyacylglutathione hydrolase-like"/>
    <property type="match status" value="1"/>
</dbReference>
<dbReference type="HOGENOM" id="CLU_030571_3_2_5"/>
<dbReference type="InterPro" id="IPR051013">
    <property type="entry name" value="MBL_superfamily_lactonases"/>
</dbReference>
<feature type="chain" id="PRO_5002821828" evidence="5">
    <location>
        <begin position="22"/>
        <end position="277"/>
    </location>
</feature>
<accession>B4R877</accession>
<dbReference type="SMART" id="SM00849">
    <property type="entry name" value="Lactamase_B"/>
    <property type="match status" value="1"/>
</dbReference>
<evidence type="ECO:0000256" key="1">
    <source>
        <dbReference type="ARBA" id="ARBA00007749"/>
    </source>
</evidence>
<keyword evidence="2" id="KW-0479">Metal-binding</keyword>
<keyword evidence="3" id="KW-0378">Hydrolase</keyword>
<dbReference type="AlphaFoldDB" id="B4R877"/>
<gene>
    <name evidence="7" type="ordered locus">PHZ_c2786</name>
</gene>
<name>B4R877_PHEZH</name>
<evidence type="ECO:0000256" key="2">
    <source>
        <dbReference type="ARBA" id="ARBA00022723"/>
    </source>
</evidence>
<evidence type="ECO:0000256" key="5">
    <source>
        <dbReference type="SAM" id="SignalP"/>
    </source>
</evidence>
<comment type="similarity">
    <text evidence="1">Belongs to the metallo-beta-lactamase superfamily.</text>
</comment>
<dbReference type="InterPro" id="IPR036866">
    <property type="entry name" value="RibonucZ/Hydroxyglut_hydro"/>
</dbReference>
<dbReference type="KEGG" id="pzu:PHZ_c2786"/>
<feature type="domain" description="Metallo-beta-lactamase" evidence="6">
    <location>
        <begin position="58"/>
        <end position="261"/>
    </location>
</feature>
<proteinExistence type="inferred from homology"/>
<dbReference type="CDD" id="cd07729">
    <property type="entry name" value="AHL_lactonase_MBL-fold"/>
    <property type="match status" value="1"/>
</dbReference>
<evidence type="ECO:0000256" key="3">
    <source>
        <dbReference type="ARBA" id="ARBA00022801"/>
    </source>
</evidence>
<dbReference type="PANTHER" id="PTHR42978">
    <property type="entry name" value="QUORUM-QUENCHING LACTONASE YTNP-RELATED-RELATED"/>
    <property type="match status" value="1"/>
</dbReference>
<feature type="signal peptide" evidence="5">
    <location>
        <begin position="1"/>
        <end position="21"/>
    </location>
</feature>
<keyword evidence="8" id="KW-1185">Reference proteome</keyword>
<keyword evidence="4" id="KW-0862">Zinc</keyword>
<dbReference type="eggNOG" id="COG0491">
    <property type="taxonomic scope" value="Bacteria"/>
</dbReference>
<dbReference type="RefSeq" id="WP_012523333.1">
    <property type="nucleotide sequence ID" value="NC_011144.1"/>
</dbReference>
<organism evidence="7 8">
    <name type="scientific">Phenylobacterium zucineum (strain HLK1)</name>
    <dbReference type="NCBI Taxonomy" id="450851"/>
    <lineage>
        <taxon>Bacteria</taxon>
        <taxon>Pseudomonadati</taxon>
        <taxon>Pseudomonadota</taxon>
        <taxon>Alphaproteobacteria</taxon>
        <taxon>Caulobacterales</taxon>
        <taxon>Caulobacteraceae</taxon>
        <taxon>Phenylobacterium</taxon>
    </lineage>
</organism>
<dbReference type="STRING" id="450851.PHZ_c2786"/>
<dbReference type="OrthoDB" id="9773738at2"/>
<dbReference type="Proteomes" id="UP000001868">
    <property type="component" value="Chromosome"/>
</dbReference>
<dbReference type="GO" id="GO:0016787">
    <property type="term" value="F:hydrolase activity"/>
    <property type="evidence" value="ECO:0007669"/>
    <property type="project" value="UniProtKB-KW"/>
</dbReference>
<evidence type="ECO:0000259" key="6">
    <source>
        <dbReference type="SMART" id="SM00849"/>
    </source>
</evidence>
<reference evidence="7 8" key="1">
    <citation type="journal article" date="2008" name="BMC Genomics">
        <title>Complete genome of Phenylobacterium zucineum - a novel facultative intracellular bacterium isolated from human erythroleukemia cell line K562.</title>
        <authorList>
            <person name="Luo Y."/>
            <person name="Xu X."/>
            <person name="Ding Z."/>
            <person name="Liu Z."/>
            <person name="Zhang B."/>
            <person name="Yan Z."/>
            <person name="Sun J."/>
            <person name="Hu S."/>
            <person name="Hu X."/>
        </authorList>
    </citation>
    <scope>NUCLEOTIDE SEQUENCE [LARGE SCALE GENOMIC DNA]</scope>
    <source>
        <strain evidence="7 8">HLK1</strain>
    </source>
</reference>
<dbReference type="InterPro" id="IPR001279">
    <property type="entry name" value="Metallo-B-lactamas"/>
</dbReference>
<evidence type="ECO:0000313" key="7">
    <source>
        <dbReference type="EMBL" id="ACG79195.1"/>
    </source>
</evidence>
<dbReference type="Pfam" id="PF00753">
    <property type="entry name" value="Lactamase_B"/>
    <property type="match status" value="1"/>
</dbReference>
<dbReference type="GO" id="GO:0046872">
    <property type="term" value="F:metal ion binding"/>
    <property type="evidence" value="ECO:0007669"/>
    <property type="project" value="UniProtKB-KW"/>
</dbReference>
<keyword evidence="5" id="KW-0732">Signal</keyword>
<protein>
    <submittedName>
        <fullName evidence="7">Metallo-beta-lactamase family protein</fullName>
    </submittedName>
</protein>
<evidence type="ECO:0000313" key="8">
    <source>
        <dbReference type="Proteomes" id="UP000001868"/>
    </source>
</evidence>
<sequence length="277" mass="30010">MIRRAALALAILLAVPRLAQAAPPDVRLYTLDCGRLVDQDLDPYADDGAYKGLKRTMVVPCYLVRHPKGDLLWDTGVPQAIADMPGGKAPGGVEVKRKLTDQLAELGLSPADIEYLALSHSHFDHIGNAGLFAGATWIVDPDERAWAFRPQARANKTQFAAYSALETAKTAEVGEQPHDVFGDGSALIAPAPGHTPGHTVLLVRLAKAGPVLLTGDLWHAAESRAGKRVPRFNVDRAETLASYEAVEALAAREKARVVRQHVPEDFEAMPRFPEPLR</sequence>
<dbReference type="PANTHER" id="PTHR42978:SF3">
    <property type="entry name" value="BLR3078 PROTEIN"/>
    <property type="match status" value="1"/>
</dbReference>
<evidence type="ECO:0000256" key="4">
    <source>
        <dbReference type="ARBA" id="ARBA00022833"/>
    </source>
</evidence>